<organism evidence="2 3">
    <name type="scientific">Actinomadura chokoriensis</name>
    <dbReference type="NCBI Taxonomy" id="454156"/>
    <lineage>
        <taxon>Bacteria</taxon>
        <taxon>Bacillati</taxon>
        <taxon>Actinomycetota</taxon>
        <taxon>Actinomycetes</taxon>
        <taxon>Streptosporangiales</taxon>
        <taxon>Thermomonosporaceae</taxon>
        <taxon>Actinomadura</taxon>
    </lineage>
</organism>
<dbReference type="InterPro" id="IPR011051">
    <property type="entry name" value="RmlC_Cupin_sf"/>
</dbReference>
<dbReference type="PANTHER" id="PTHR21047">
    <property type="entry name" value="DTDP-6-DEOXY-D-GLUCOSE-3,5 EPIMERASE"/>
    <property type="match status" value="1"/>
</dbReference>
<dbReference type="InterPro" id="IPR014710">
    <property type="entry name" value="RmlC-like_jellyroll"/>
</dbReference>
<dbReference type="Gene3D" id="2.60.120.10">
    <property type="entry name" value="Jelly Rolls"/>
    <property type="match status" value="1"/>
</dbReference>
<protein>
    <submittedName>
        <fullName evidence="2">dTDP-4-dehydrorhamnose 3,5-epimerase family protein</fullName>
    </submittedName>
</protein>
<dbReference type="Proteomes" id="UP001569904">
    <property type="component" value="Unassembled WGS sequence"/>
</dbReference>
<evidence type="ECO:0000256" key="1">
    <source>
        <dbReference type="ARBA" id="ARBA00010154"/>
    </source>
</evidence>
<dbReference type="RefSeq" id="WP_371943897.1">
    <property type="nucleotide sequence ID" value="NZ_JAXCEH010000019.1"/>
</dbReference>
<name>A0ABV4R2T2_9ACTN</name>
<dbReference type="EMBL" id="JAXCEH010000019">
    <property type="protein sequence ID" value="MFA1557154.1"/>
    <property type="molecule type" value="Genomic_DNA"/>
</dbReference>
<reference evidence="2 3" key="1">
    <citation type="submission" date="2023-11" db="EMBL/GenBank/DDBJ databases">
        <title>Actinomadura monticuli sp. nov., isolated from volcanic ash.</title>
        <authorList>
            <person name="Lee S.D."/>
            <person name="Yang H."/>
            <person name="Kim I.S."/>
        </authorList>
    </citation>
    <scope>NUCLEOTIDE SEQUENCE [LARGE SCALE GENOMIC DNA]</scope>
    <source>
        <strain evidence="2 3">DSM 45346</strain>
    </source>
</reference>
<dbReference type="SUPFAM" id="SSF51182">
    <property type="entry name" value="RmlC-like cupins"/>
    <property type="match status" value="1"/>
</dbReference>
<proteinExistence type="inferred from homology"/>
<comment type="caution">
    <text evidence="2">The sequence shown here is derived from an EMBL/GenBank/DDBJ whole genome shotgun (WGS) entry which is preliminary data.</text>
</comment>
<evidence type="ECO:0000313" key="3">
    <source>
        <dbReference type="Proteomes" id="UP001569904"/>
    </source>
</evidence>
<dbReference type="CDD" id="cd00438">
    <property type="entry name" value="cupin_RmlC"/>
    <property type="match status" value="1"/>
</dbReference>
<dbReference type="Pfam" id="PF00908">
    <property type="entry name" value="dTDP_sugar_isom"/>
    <property type="match status" value="1"/>
</dbReference>
<keyword evidence="3" id="KW-1185">Reference proteome</keyword>
<gene>
    <name evidence="2" type="ORF">SM436_26045</name>
</gene>
<dbReference type="InterPro" id="IPR000888">
    <property type="entry name" value="RmlC-like"/>
</dbReference>
<sequence length="204" mass="22582">MKITPLGIEGVWMVEPVPHGDVRGLLVEAYRSDLLARVIGHRLEVSQVTLTVSARDALRGVHFADVPVGQAKYVSCLRGAVLDVIVDVRVGSPTFGCWEAVRLDPVDRLAVYISEGLGHAYYALEDDTTVSYLCSTPYTPERERDVHPLDTELNIEWPSESPIISEKDARAPSLAEARAAGLLPDYEVCRRHRADLRRARPARA</sequence>
<evidence type="ECO:0000313" key="2">
    <source>
        <dbReference type="EMBL" id="MFA1557154.1"/>
    </source>
</evidence>
<dbReference type="PANTHER" id="PTHR21047:SF2">
    <property type="entry name" value="THYMIDINE DIPHOSPHO-4-KETO-RHAMNOSE 3,5-EPIMERASE"/>
    <property type="match status" value="1"/>
</dbReference>
<comment type="similarity">
    <text evidence="1">Belongs to the dTDP-4-dehydrorhamnose 3,5-epimerase family.</text>
</comment>
<accession>A0ABV4R2T2</accession>